<accession>A0A0C5VK12</accession>
<dbReference type="Proteomes" id="UP000032266">
    <property type="component" value="Chromosome"/>
</dbReference>
<dbReference type="HOGENOM" id="CLU_480429_0_0_6"/>
<dbReference type="KEGG" id="gsn:YC6258_02979"/>
<dbReference type="EMBL" id="CP007142">
    <property type="protein sequence ID" value="AJQ95017.1"/>
    <property type="molecule type" value="Genomic_DNA"/>
</dbReference>
<evidence type="ECO:0000313" key="2">
    <source>
        <dbReference type="EMBL" id="AJQ95017.1"/>
    </source>
</evidence>
<dbReference type="AlphaFoldDB" id="A0A0C5VK12"/>
<dbReference type="RefSeq" id="WP_044617414.1">
    <property type="nucleotide sequence ID" value="NZ_CP007142.1"/>
</dbReference>
<feature type="chain" id="PRO_5002191211" evidence="1">
    <location>
        <begin position="23"/>
        <end position="567"/>
    </location>
</feature>
<dbReference type="InterPro" id="IPR015943">
    <property type="entry name" value="WD40/YVTN_repeat-like_dom_sf"/>
</dbReference>
<protein>
    <submittedName>
        <fullName evidence="2">Uncharacterized protein</fullName>
    </submittedName>
</protein>
<dbReference type="PROSITE" id="PS51257">
    <property type="entry name" value="PROKAR_LIPOPROTEIN"/>
    <property type="match status" value="1"/>
</dbReference>
<keyword evidence="1" id="KW-0732">Signal</keyword>
<organism evidence="2 3">
    <name type="scientific">Gynuella sunshinyii YC6258</name>
    <dbReference type="NCBI Taxonomy" id="1445510"/>
    <lineage>
        <taxon>Bacteria</taxon>
        <taxon>Pseudomonadati</taxon>
        <taxon>Pseudomonadota</taxon>
        <taxon>Gammaproteobacteria</taxon>
        <taxon>Oceanospirillales</taxon>
        <taxon>Saccharospirillaceae</taxon>
        <taxon>Gynuella</taxon>
    </lineage>
</organism>
<evidence type="ECO:0000256" key="1">
    <source>
        <dbReference type="SAM" id="SignalP"/>
    </source>
</evidence>
<proteinExistence type="predicted"/>
<dbReference type="SUPFAM" id="SSF110296">
    <property type="entry name" value="Oligoxyloglucan reducing end-specific cellobiohydrolase"/>
    <property type="match status" value="1"/>
</dbReference>
<dbReference type="OrthoDB" id="6285426at2"/>
<name>A0A0C5VK12_9GAMM</name>
<keyword evidence="3" id="KW-1185">Reference proteome</keyword>
<gene>
    <name evidence="2" type="ORF">YC6258_02979</name>
</gene>
<sequence length="567" mass="63238">MVRLLFLSILFIWLAGCSGTTIQPTTIDPQTILGKEQGLVVLEVVNNTHRLSEKHNGWTEVLAIRVDTLETAQNNARQAAEEAGETYDPEQVKWNPDVYSLTPAKEGTQNSQLFVGSLPPGDYMISRLFSFFGNSEVSMWISMPVLQASGQFHVSNGTVSNLGTLVFQPLSNIEKTAFWEWRSSDKGFVTRLPEQTDLQNFVFTKYPEYQSTFQPDNNAWSPDALDNLRNQLASLVRQNAYANQAVRLNQSGQRALLGRLGQLRMIDQNNHWSSFSLPTNDQLTAILETDQGLIVGSERGQLFSLMPDHSWLGTHPIPATEAIVWLGASKDTYFALTRSDQNYNVYQFTDAQEAWEQINHFVAPASTDMEENVSAFIGSDDSLHIISHNKHYRYDQSQNSWDSQSSPAILNIHKLKDGTLTGHKRGLMALQANQFISTDDGASWQNISRSTMGQGNGAARISPVAMLEDGLLATPGKPYGARMDSTQLFILTAAKADVQKRSNWQSHYPINSQCQTLIPQLTNANTLYFLCSDGSIVSTPDLGKSWQTDVNINLDNMLNTYKGLLNR</sequence>
<feature type="signal peptide" evidence="1">
    <location>
        <begin position="1"/>
        <end position="22"/>
    </location>
</feature>
<dbReference type="STRING" id="1445510.YC6258_02979"/>
<reference evidence="2 3" key="1">
    <citation type="submission" date="2014-01" db="EMBL/GenBank/DDBJ databases">
        <title>Full genme sequencing of cellulolytic bacterium Gynuella sunshinyii YC6258T gen. nov., sp. nov.</title>
        <authorList>
            <person name="Khan H."/>
            <person name="Chung E.J."/>
            <person name="Chung Y.R."/>
        </authorList>
    </citation>
    <scope>NUCLEOTIDE SEQUENCE [LARGE SCALE GENOMIC DNA]</scope>
    <source>
        <strain evidence="2 3">YC6258</strain>
    </source>
</reference>
<evidence type="ECO:0000313" key="3">
    <source>
        <dbReference type="Proteomes" id="UP000032266"/>
    </source>
</evidence>
<dbReference type="Gene3D" id="2.130.10.10">
    <property type="entry name" value="YVTN repeat-like/Quinoprotein amine dehydrogenase"/>
    <property type="match status" value="1"/>
</dbReference>